<dbReference type="PANTHER" id="PTHR16222:SF24">
    <property type="entry name" value="ADP-RIBOSYLHYDROLASE ARH3"/>
    <property type="match status" value="1"/>
</dbReference>
<comment type="caution">
    <text evidence="4">The sequence shown here is derived from an EMBL/GenBank/DDBJ whole genome shotgun (WGS) entry which is preliminary data.</text>
</comment>
<dbReference type="InterPro" id="IPR050792">
    <property type="entry name" value="ADP-ribosylglycohydrolase"/>
</dbReference>
<dbReference type="Gene3D" id="1.10.4080.10">
    <property type="entry name" value="ADP-ribosylation/Crystallin J1"/>
    <property type="match status" value="1"/>
</dbReference>
<evidence type="ECO:0008006" key="6">
    <source>
        <dbReference type="Google" id="ProtNLM"/>
    </source>
</evidence>
<evidence type="ECO:0000313" key="4">
    <source>
        <dbReference type="EMBL" id="GAA3712212.1"/>
    </source>
</evidence>
<sequence length="333" mass="35044">MDFSSEQTARVAGVMTGQAAGDALGAGYEFHSPMEPTEPVDMIGGGLGPFAPGEWTDDTSMAVSIAQALVRSGSELTDAACDDMVRQWAEWDLTASDVGAQTRSVLERSRRRAAAEHRAAVNSEDAVAAAEETHRRAGKSGGNGSLMRTSPVALAFLDRTPEEAYAAAVRISGLTHFDPEAGEACGLWTVAIRHAVLTGEPDIRAGLDLLPPERSAVWLERIETAEASLPCDFDRNGWVVQAFQGAWSAIATTAAGGAVGPGHFKLALEAAVRGGRDTDTVAAIAGSLLGAAYGVPAIPNEWFRILHGWPGLRARDLIGLTMKLPLRSGLEET</sequence>
<keyword evidence="5" id="KW-1185">Reference proteome</keyword>
<evidence type="ECO:0000256" key="2">
    <source>
        <dbReference type="ARBA" id="ARBA00022801"/>
    </source>
</evidence>
<dbReference type="EMBL" id="BAABCJ010000007">
    <property type="protein sequence ID" value="GAA3712212.1"/>
    <property type="molecule type" value="Genomic_DNA"/>
</dbReference>
<dbReference type="Pfam" id="PF03747">
    <property type="entry name" value="ADP_ribosyl_GH"/>
    <property type="match status" value="1"/>
</dbReference>
<evidence type="ECO:0000313" key="5">
    <source>
        <dbReference type="Proteomes" id="UP001501536"/>
    </source>
</evidence>
<comment type="similarity">
    <text evidence="1">Belongs to the ADP-ribosylglycohydrolase family.</text>
</comment>
<keyword evidence="2" id="KW-0378">Hydrolase</keyword>
<protein>
    <recommendedName>
        <fullName evidence="6">ADP-ribosylglycohydrolase family protein</fullName>
    </recommendedName>
</protein>
<dbReference type="Proteomes" id="UP001501536">
    <property type="component" value="Unassembled WGS sequence"/>
</dbReference>
<dbReference type="PANTHER" id="PTHR16222">
    <property type="entry name" value="ADP-RIBOSYLGLYCOHYDROLASE"/>
    <property type="match status" value="1"/>
</dbReference>
<dbReference type="SUPFAM" id="SSF101478">
    <property type="entry name" value="ADP-ribosylglycohydrolase"/>
    <property type="match status" value="1"/>
</dbReference>
<gene>
    <name evidence="4" type="ORF">GCM10022377_27150</name>
</gene>
<reference evidence="5" key="1">
    <citation type="journal article" date="2019" name="Int. J. Syst. Evol. Microbiol.">
        <title>The Global Catalogue of Microorganisms (GCM) 10K type strain sequencing project: providing services to taxonomists for standard genome sequencing and annotation.</title>
        <authorList>
            <consortium name="The Broad Institute Genomics Platform"/>
            <consortium name="The Broad Institute Genome Sequencing Center for Infectious Disease"/>
            <person name="Wu L."/>
            <person name="Ma J."/>
        </authorList>
    </citation>
    <scope>NUCLEOTIDE SEQUENCE [LARGE SCALE GENOMIC DNA]</scope>
    <source>
        <strain evidence="5">JCM 16961</strain>
    </source>
</reference>
<feature type="region of interest" description="Disordered" evidence="3">
    <location>
        <begin position="116"/>
        <end position="144"/>
    </location>
</feature>
<evidence type="ECO:0000256" key="3">
    <source>
        <dbReference type="SAM" id="MobiDB-lite"/>
    </source>
</evidence>
<dbReference type="InterPro" id="IPR036705">
    <property type="entry name" value="Ribosyl_crysJ1_sf"/>
</dbReference>
<name>A0ABP7E1R3_9MICC</name>
<organism evidence="4 5">
    <name type="scientific">Zhihengliuella alba</name>
    <dbReference type="NCBI Taxonomy" id="547018"/>
    <lineage>
        <taxon>Bacteria</taxon>
        <taxon>Bacillati</taxon>
        <taxon>Actinomycetota</taxon>
        <taxon>Actinomycetes</taxon>
        <taxon>Micrococcales</taxon>
        <taxon>Micrococcaceae</taxon>
        <taxon>Zhihengliuella</taxon>
    </lineage>
</organism>
<accession>A0ABP7E1R3</accession>
<dbReference type="InterPro" id="IPR005502">
    <property type="entry name" value="Ribosyl_crysJ1"/>
</dbReference>
<proteinExistence type="inferred from homology"/>
<feature type="compositionally biased region" description="Low complexity" evidence="3">
    <location>
        <begin position="120"/>
        <end position="130"/>
    </location>
</feature>
<evidence type="ECO:0000256" key="1">
    <source>
        <dbReference type="ARBA" id="ARBA00010702"/>
    </source>
</evidence>
<dbReference type="RefSeq" id="WP_344885802.1">
    <property type="nucleotide sequence ID" value="NZ_BAABCJ010000007.1"/>
</dbReference>